<dbReference type="AlphaFoldDB" id="A0A9J5ZE14"/>
<proteinExistence type="predicted"/>
<name>A0A9J5ZE14_SOLCO</name>
<organism evidence="1 2">
    <name type="scientific">Solanum commersonii</name>
    <name type="common">Commerson's wild potato</name>
    <name type="synonym">Commerson's nightshade</name>
    <dbReference type="NCBI Taxonomy" id="4109"/>
    <lineage>
        <taxon>Eukaryota</taxon>
        <taxon>Viridiplantae</taxon>
        <taxon>Streptophyta</taxon>
        <taxon>Embryophyta</taxon>
        <taxon>Tracheophyta</taxon>
        <taxon>Spermatophyta</taxon>
        <taxon>Magnoliopsida</taxon>
        <taxon>eudicotyledons</taxon>
        <taxon>Gunneridae</taxon>
        <taxon>Pentapetalae</taxon>
        <taxon>asterids</taxon>
        <taxon>lamiids</taxon>
        <taxon>Solanales</taxon>
        <taxon>Solanaceae</taxon>
        <taxon>Solanoideae</taxon>
        <taxon>Solaneae</taxon>
        <taxon>Solanum</taxon>
    </lineage>
</organism>
<keyword evidence="2" id="KW-1185">Reference proteome</keyword>
<accession>A0A9J5ZE14</accession>
<feature type="non-terminal residue" evidence="1">
    <location>
        <position position="70"/>
    </location>
</feature>
<comment type="caution">
    <text evidence="1">The sequence shown here is derived from an EMBL/GenBank/DDBJ whole genome shotgun (WGS) entry which is preliminary data.</text>
</comment>
<reference evidence="1 2" key="1">
    <citation type="submission" date="2020-09" db="EMBL/GenBank/DDBJ databases">
        <title>De no assembly of potato wild relative species, Solanum commersonii.</title>
        <authorList>
            <person name="Cho K."/>
        </authorList>
    </citation>
    <scope>NUCLEOTIDE SEQUENCE [LARGE SCALE GENOMIC DNA]</scope>
    <source>
        <strain evidence="1">LZ3.2</strain>
        <tissue evidence="1">Leaf</tissue>
    </source>
</reference>
<evidence type="ECO:0000313" key="2">
    <source>
        <dbReference type="Proteomes" id="UP000824120"/>
    </source>
</evidence>
<evidence type="ECO:0000313" key="1">
    <source>
        <dbReference type="EMBL" id="KAG5610080.1"/>
    </source>
</evidence>
<gene>
    <name evidence="1" type="ORF">H5410_021361</name>
</gene>
<protein>
    <submittedName>
        <fullName evidence="1">Uncharacterized protein</fullName>
    </submittedName>
</protein>
<feature type="non-terminal residue" evidence="1">
    <location>
        <position position="1"/>
    </location>
</feature>
<sequence length="70" mass="8136">FLVQTHMFFNDLSDEVSYCDGVFCGCGHLNKYSANSRSSDNYMVKILEVRIWRFQRLTCSIVSLYPLGLF</sequence>
<dbReference type="EMBL" id="JACXVP010000004">
    <property type="protein sequence ID" value="KAG5610080.1"/>
    <property type="molecule type" value="Genomic_DNA"/>
</dbReference>
<dbReference type="Proteomes" id="UP000824120">
    <property type="component" value="Chromosome 4"/>
</dbReference>